<dbReference type="Proteomes" id="UP001558613">
    <property type="component" value="Unassembled WGS sequence"/>
</dbReference>
<dbReference type="EMBL" id="JAYMGO010000009">
    <property type="protein sequence ID" value="KAL1268770.1"/>
    <property type="molecule type" value="Genomic_DNA"/>
</dbReference>
<protein>
    <recommendedName>
        <fullName evidence="4">THAP-type domain-containing protein</fullName>
    </recommendedName>
</protein>
<feature type="region of interest" description="Disordered" evidence="1">
    <location>
        <begin position="62"/>
        <end position="93"/>
    </location>
</feature>
<feature type="compositionally biased region" description="Basic and acidic residues" evidence="1">
    <location>
        <begin position="76"/>
        <end position="89"/>
    </location>
</feature>
<evidence type="ECO:0008006" key="4">
    <source>
        <dbReference type="Google" id="ProtNLM"/>
    </source>
</evidence>
<evidence type="ECO:0000313" key="2">
    <source>
        <dbReference type="EMBL" id="KAL1268770.1"/>
    </source>
</evidence>
<proteinExistence type="predicted"/>
<evidence type="ECO:0000256" key="1">
    <source>
        <dbReference type="SAM" id="MobiDB-lite"/>
    </source>
</evidence>
<reference evidence="2 3" key="1">
    <citation type="submission" date="2023-09" db="EMBL/GenBank/DDBJ databases">
        <authorList>
            <person name="Wang M."/>
        </authorList>
    </citation>
    <scope>NUCLEOTIDE SEQUENCE [LARGE SCALE GENOMIC DNA]</scope>
    <source>
        <strain evidence="2">GT-2023</strain>
        <tissue evidence="2">Liver</tissue>
    </source>
</reference>
<accession>A0ABR3MVY0</accession>
<evidence type="ECO:0000313" key="3">
    <source>
        <dbReference type="Proteomes" id="UP001558613"/>
    </source>
</evidence>
<comment type="caution">
    <text evidence="2">The sequence shown here is derived from an EMBL/GenBank/DDBJ whole genome shotgun (WGS) entry which is preliminary data.</text>
</comment>
<organism evidence="2 3">
    <name type="scientific">Cirrhinus molitorella</name>
    <name type="common">mud carp</name>
    <dbReference type="NCBI Taxonomy" id="172907"/>
    <lineage>
        <taxon>Eukaryota</taxon>
        <taxon>Metazoa</taxon>
        <taxon>Chordata</taxon>
        <taxon>Craniata</taxon>
        <taxon>Vertebrata</taxon>
        <taxon>Euteleostomi</taxon>
        <taxon>Actinopterygii</taxon>
        <taxon>Neopterygii</taxon>
        <taxon>Teleostei</taxon>
        <taxon>Ostariophysi</taxon>
        <taxon>Cypriniformes</taxon>
        <taxon>Cyprinidae</taxon>
        <taxon>Labeoninae</taxon>
        <taxon>Labeonini</taxon>
        <taxon>Cirrhinus</taxon>
    </lineage>
</organism>
<keyword evidence="3" id="KW-1185">Reference proteome</keyword>
<sequence>MVNYCVCGGCTNSSLSGHRVHRFPCKKRDGAIFRAWVRFVQELSKAQTCCRWHNTCPVVHTAASSGPPPSATGEGVGEKHDGHGAVRDSARRKRQLWTTSLGSPVLAAEKLLKPVMVRCVTRFATQGSAKVVGICISPYGVPEIGKLQITAGSMRTKHCLVFHYTCSPFQIPPKNQQG</sequence>
<name>A0ABR3MVY0_9TELE</name>
<gene>
    <name evidence="2" type="ORF">QQF64_034133</name>
</gene>